<evidence type="ECO:0008006" key="3">
    <source>
        <dbReference type="Google" id="ProtNLM"/>
    </source>
</evidence>
<reference evidence="1 2" key="1">
    <citation type="journal article" date="2020" name="ISME J.">
        <title>Comparative genomics reveals insights into cyanobacterial evolution and habitat adaptation.</title>
        <authorList>
            <person name="Chen M.Y."/>
            <person name="Teng W.K."/>
            <person name="Zhao L."/>
            <person name="Hu C.X."/>
            <person name="Zhou Y.K."/>
            <person name="Han B.P."/>
            <person name="Song L.R."/>
            <person name="Shu W.S."/>
        </authorList>
    </citation>
    <scope>NUCLEOTIDE SEQUENCE [LARGE SCALE GENOMIC DNA]</scope>
    <source>
        <strain evidence="1 2">FACHB-288</strain>
    </source>
</reference>
<accession>A0ABR8AHC3</accession>
<gene>
    <name evidence="1" type="ORF">H6G24_27375</name>
</gene>
<dbReference type="Gene3D" id="2.60.120.380">
    <property type="match status" value="1"/>
</dbReference>
<keyword evidence="2" id="KW-1185">Reference proteome</keyword>
<organism evidence="1 2">
    <name type="scientific">Calothrix parietina FACHB-288</name>
    <dbReference type="NCBI Taxonomy" id="2692896"/>
    <lineage>
        <taxon>Bacteria</taxon>
        <taxon>Bacillati</taxon>
        <taxon>Cyanobacteriota</taxon>
        <taxon>Cyanophyceae</taxon>
        <taxon>Nostocales</taxon>
        <taxon>Calotrichaceae</taxon>
        <taxon>Calothrix</taxon>
    </lineage>
</organism>
<protein>
    <recommendedName>
        <fullName evidence="3">Peptidase C-terminal archaeal/bacterial domain-containing protein</fullName>
    </recommendedName>
</protein>
<sequence>MVFTPAIALANHEYWLNSVRDQLIRAAVSLNLGGNYELTHDPFVDQLSSNQGDYITLNLRRGVDYAIVGVCDQDCRDIDLRLYDEDGNLIDSDTGDDDYPAVRVRPRWSGQFQIKVTMATCRANYCYYGIGAFGR</sequence>
<dbReference type="Proteomes" id="UP000658514">
    <property type="component" value="Unassembled WGS sequence"/>
</dbReference>
<evidence type="ECO:0000313" key="1">
    <source>
        <dbReference type="EMBL" id="MBD2199159.1"/>
    </source>
</evidence>
<name>A0ABR8AHC3_9CYAN</name>
<evidence type="ECO:0000313" key="2">
    <source>
        <dbReference type="Proteomes" id="UP000658514"/>
    </source>
</evidence>
<proteinExistence type="predicted"/>
<dbReference type="EMBL" id="JACJQH010000054">
    <property type="protein sequence ID" value="MBD2199159.1"/>
    <property type="molecule type" value="Genomic_DNA"/>
</dbReference>
<comment type="caution">
    <text evidence="1">The sequence shown here is derived from an EMBL/GenBank/DDBJ whole genome shotgun (WGS) entry which is preliminary data.</text>
</comment>